<protein>
    <submittedName>
        <fullName evidence="1">Uncharacterized protein</fullName>
    </submittedName>
</protein>
<dbReference type="Proteomes" id="UP000009071">
    <property type="component" value="Chromosome"/>
</dbReference>
<dbReference type="AlphaFoldDB" id="C4XKT8"/>
<gene>
    <name evidence="1" type="ordered locus">DMR_09860</name>
</gene>
<name>C4XKT8_SOLM1</name>
<keyword evidence="2" id="KW-1185">Reference proteome</keyword>
<evidence type="ECO:0000313" key="2">
    <source>
        <dbReference type="Proteomes" id="UP000009071"/>
    </source>
</evidence>
<reference evidence="1 2" key="1">
    <citation type="journal article" date="2009" name="Genome Res.">
        <title>Whole genome sequence of Desulfovibrio magneticus strain RS-1 revealed common gene clusters in magnetotactic bacteria.</title>
        <authorList>
            <person name="Nakazawa H."/>
            <person name="Arakaki A."/>
            <person name="Narita-Yamada S."/>
            <person name="Yashiro I."/>
            <person name="Jinno K."/>
            <person name="Aoki N."/>
            <person name="Tsuruyama A."/>
            <person name="Okamura Y."/>
            <person name="Tanikawa S."/>
            <person name="Fujita N."/>
            <person name="Takeyama H."/>
            <person name="Matsunaga T."/>
        </authorList>
    </citation>
    <scope>NUCLEOTIDE SEQUENCE [LARGE SCALE GENOMIC DNA]</scope>
    <source>
        <strain evidence="2">ATCC 700980 / DSM 13731 / RS-1</strain>
    </source>
</reference>
<dbReference type="HOGENOM" id="CLU_2769090_0_0_7"/>
<dbReference type="KEGG" id="dma:DMR_09860"/>
<organism evidence="1 2">
    <name type="scientific">Solidesulfovibrio magneticus (strain ATCC 700980 / DSM 13731 / RS-1)</name>
    <name type="common">Desulfovibrio magneticus</name>
    <dbReference type="NCBI Taxonomy" id="573370"/>
    <lineage>
        <taxon>Bacteria</taxon>
        <taxon>Pseudomonadati</taxon>
        <taxon>Thermodesulfobacteriota</taxon>
        <taxon>Desulfovibrionia</taxon>
        <taxon>Desulfovibrionales</taxon>
        <taxon>Desulfovibrionaceae</taxon>
        <taxon>Solidesulfovibrio</taxon>
    </lineage>
</organism>
<accession>C4XKT8</accession>
<proteinExistence type="predicted"/>
<evidence type="ECO:0000313" key="1">
    <source>
        <dbReference type="EMBL" id="BAH74477.1"/>
    </source>
</evidence>
<dbReference type="EMBL" id="AP010904">
    <property type="protein sequence ID" value="BAH74477.1"/>
    <property type="molecule type" value="Genomic_DNA"/>
</dbReference>
<sequence length="69" mass="8452">MLTHPLLSHNSLAVLQKQKLFQLKEQKRHLATYETKIATFLKFFKELFRRQGICKVQRNWQEFLLKLFF</sequence>